<dbReference type="InterPro" id="IPR015943">
    <property type="entry name" value="WD40/YVTN_repeat-like_dom_sf"/>
</dbReference>
<organism evidence="4 5">
    <name type="scientific">Mus spicilegus</name>
    <name type="common">Mound-building mouse</name>
    <dbReference type="NCBI Taxonomy" id="10103"/>
    <lineage>
        <taxon>Eukaryota</taxon>
        <taxon>Metazoa</taxon>
        <taxon>Chordata</taxon>
        <taxon>Craniata</taxon>
        <taxon>Vertebrata</taxon>
        <taxon>Euteleostomi</taxon>
        <taxon>Mammalia</taxon>
        <taxon>Eutheria</taxon>
        <taxon>Euarchontoglires</taxon>
        <taxon>Glires</taxon>
        <taxon>Rodentia</taxon>
        <taxon>Myomorpha</taxon>
        <taxon>Muroidea</taxon>
        <taxon>Muridae</taxon>
        <taxon>Murinae</taxon>
        <taxon>Mus</taxon>
        <taxon>Mus</taxon>
    </lineage>
</organism>
<evidence type="ECO:0000256" key="1">
    <source>
        <dbReference type="ARBA" id="ARBA00022574"/>
    </source>
</evidence>
<dbReference type="InterPro" id="IPR019775">
    <property type="entry name" value="WD40_repeat_CS"/>
</dbReference>
<feature type="repeat" description="WD" evidence="3">
    <location>
        <begin position="81"/>
        <end position="122"/>
    </location>
</feature>
<reference evidence="4" key="2">
    <citation type="submission" date="2025-09" db="UniProtKB">
        <authorList>
            <consortium name="Ensembl"/>
        </authorList>
    </citation>
    <scope>IDENTIFICATION</scope>
</reference>
<dbReference type="CDD" id="cd00200">
    <property type="entry name" value="WD40"/>
    <property type="match status" value="1"/>
</dbReference>
<dbReference type="PROSITE" id="PS00678">
    <property type="entry name" value="WD_REPEATS_1"/>
    <property type="match status" value="1"/>
</dbReference>
<feature type="repeat" description="WD" evidence="3">
    <location>
        <begin position="123"/>
        <end position="165"/>
    </location>
</feature>
<dbReference type="Proteomes" id="UP000694415">
    <property type="component" value="Unplaced"/>
</dbReference>
<dbReference type="Pfam" id="PF00400">
    <property type="entry name" value="WD40"/>
    <property type="match status" value="3"/>
</dbReference>
<dbReference type="PROSITE" id="PS50294">
    <property type="entry name" value="WD_REPEATS_REGION"/>
    <property type="match status" value="3"/>
</dbReference>
<dbReference type="Ensembl" id="ENSMSIT00000031682.1">
    <property type="protein sequence ID" value="ENSMSIP00000025105.1"/>
    <property type="gene ID" value="ENSMSIG00000021176.1"/>
</dbReference>
<dbReference type="PRINTS" id="PR00320">
    <property type="entry name" value="GPROTEINBRPT"/>
</dbReference>
<sequence>MLAYFTGIMLEYEKGGELKTKSIDLLELSPSTDVNTLVGEIQQAEPLITASRTKQVRLLVQRLQEKLRQHSDHNFYLFKVLRAHILPLTNVALNKAGSCFITGSYDRTCKVWDTASGEELHTLEGHKNVVYAIAFNNPYGDKIATGSFDKTCKLWSAETGKCYHTFRGHTAEIVCLSFNPQSTVVATGSMDTTARLWDIQNGEEVLTLTKFKRSFSCESMYKNNLRYNPLKYLFSILNNDLNHIFKLSVRRTYIITGSGWYRLGPRLQNCSETLSFGLLVSVESGFLNYLRQVYMLVSKLNTESNAKVISKKRKWNFYFWKSMVF</sequence>
<dbReference type="InterPro" id="IPR053299">
    <property type="entry name" value="ASTRA_WD_repeat"/>
</dbReference>
<protein>
    <recommendedName>
        <fullName evidence="6">Dynein assembly factor with WDR repeat domains 1</fullName>
    </recommendedName>
</protein>
<dbReference type="InterPro" id="IPR020472">
    <property type="entry name" value="WD40_PAC1"/>
</dbReference>
<evidence type="ECO:0008006" key="6">
    <source>
        <dbReference type="Google" id="ProtNLM"/>
    </source>
</evidence>
<dbReference type="GeneTree" id="ENSGT00940000167030"/>
<dbReference type="SMART" id="SM00320">
    <property type="entry name" value="WD40"/>
    <property type="match status" value="3"/>
</dbReference>
<evidence type="ECO:0000313" key="5">
    <source>
        <dbReference type="Proteomes" id="UP000694415"/>
    </source>
</evidence>
<dbReference type="SUPFAM" id="SSF50978">
    <property type="entry name" value="WD40 repeat-like"/>
    <property type="match status" value="1"/>
</dbReference>
<keyword evidence="1 3" id="KW-0853">WD repeat</keyword>
<accession>A0A8C6HQM5</accession>
<dbReference type="InterPro" id="IPR036322">
    <property type="entry name" value="WD40_repeat_dom_sf"/>
</dbReference>
<dbReference type="PROSITE" id="PS50082">
    <property type="entry name" value="WD_REPEATS_2"/>
    <property type="match status" value="3"/>
</dbReference>
<evidence type="ECO:0000256" key="2">
    <source>
        <dbReference type="ARBA" id="ARBA00022737"/>
    </source>
</evidence>
<evidence type="ECO:0000313" key="4">
    <source>
        <dbReference type="Ensembl" id="ENSMSIP00000025105.1"/>
    </source>
</evidence>
<dbReference type="PANTHER" id="PTHR44156">
    <property type="entry name" value="SUPERNUMERARY LIMBS, ISOFORM B-RELATED"/>
    <property type="match status" value="1"/>
</dbReference>
<keyword evidence="5" id="KW-1185">Reference proteome</keyword>
<proteinExistence type="predicted"/>
<dbReference type="InterPro" id="IPR001680">
    <property type="entry name" value="WD40_rpt"/>
</dbReference>
<dbReference type="FunFam" id="2.130.10.10:FF:000227">
    <property type="entry name" value="Dynein assembly factor with WDR repeat domains 1"/>
    <property type="match status" value="1"/>
</dbReference>
<dbReference type="AlphaFoldDB" id="A0A8C6HQM5"/>
<feature type="repeat" description="WD" evidence="3">
    <location>
        <begin position="166"/>
        <end position="207"/>
    </location>
</feature>
<evidence type="ECO:0000256" key="3">
    <source>
        <dbReference type="PROSITE-ProRule" id="PRU00221"/>
    </source>
</evidence>
<dbReference type="Gene3D" id="2.130.10.10">
    <property type="entry name" value="YVTN repeat-like/Quinoprotein amine dehydrogenase"/>
    <property type="match status" value="2"/>
</dbReference>
<reference evidence="4" key="1">
    <citation type="submission" date="2025-08" db="UniProtKB">
        <authorList>
            <consortium name="Ensembl"/>
        </authorList>
    </citation>
    <scope>IDENTIFICATION</scope>
</reference>
<keyword evidence="2" id="KW-0677">Repeat</keyword>
<name>A0A8C6HQM5_MUSSI</name>